<accession>A0A9D2RH62</accession>
<feature type="transmembrane region" description="Helical" evidence="4">
    <location>
        <begin position="6"/>
        <end position="28"/>
    </location>
</feature>
<comment type="caution">
    <text evidence="6">The sequence shown here is derived from an EMBL/GenBank/DDBJ whole genome shotgun (WGS) entry which is preliminary data.</text>
</comment>
<evidence type="ECO:0000256" key="1">
    <source>
        <dbReference type="ARBA" id="ARBA00005189"/>
    </source>
</evidence>
<dbReference type="SMART" id="SM00563">
    <property type="entry name" value="PlsC"/>
    <property type="match status" value="1"/>
</dbReference>
<reference evidence="6" key="2">
    <citation type="submission" date="2021-04" db="EMBL/GenBank/DDBJ databases">
        <authorList>
            <person name="Gilroy R."/>
        </authorList>
    </citation>
    <scope>NUCLEOTIDE SEQUENCE</scope>
    <source>
        <strain evidence="6">9264</strain>
    </source>
</reference>
<dbReference type="AlphaFoldDB" id="A0A9D2RH62"/>
<evidence type="ECO:0000313" key="7">
    <source>
        <dbReference type="Proteomes" id="UP000823889"/>
    </source>
</evidence>
<dbReference type="CDD" id="cd07989">
    <property type="entry name" value="LPLAT_AGPAT-like"/>
    <property type="match status" value="1"/>
</dbReference>
<name>A0A9D2RH62_9BURK</name>
<evidence type="ECO:0000256" key="2">
    <source>
        <dbReference type="ARBA" id="ARBA00022679"/>
    </source>
</evidence>
<keyword evidence="4" id="KW-1133">Transmembrane helix</keyword>
<feature type="domain" description="Phospholipid/glycerol acyltransferase" evidence="5">
    <location>
        <begin position="71"/>
        <end position="186"/>
    </location>
</feature>
<evidence type="ECO:0000256" key="4">
    <source>
        <dbReference type="SAM" id="Phobius"/>
    </source>
</evidence>
<dbReference type="SUPFAM" id="SSF69593">
    <property type="entry name" value="Glycerol-3-phosphate (1)-acyltransferase"/>
    <property type="match status" value="1"/>
</dbReference>
<sequence>MLILRAVLFQIFLTLTVIPYAIACLLWAPLPLKWRYKLTVAWPRLGLWGAKHILGLRWHVKGWENLPDAPAVILCKHQSTWETFFFPAYMPKQVCFVYKRELHRIPFFGWGLGLLKMIPIDRSKGRDAFAQVLSIGTQRLQEGRWPVLFPEGTRVPPGKMGRFKLGGARLACHAQVPVIPVAVNAGEFWPKGRFIKQPGLVTISFGPPIDSTGLTPEQLNQRVYDWVAAEMQRLNPNRHYLKSSPTTLE</sequence>
<dbReference type="PANTHER" id="PTHR10434">
    <property type="entry name" value="1-ACYL-SN-GLYCEROL-3-PHOSPHATE ACYLTRANSFERASE"/>
    <property type="match status" value="1"/>
</dbReference>
<keyword evidence="2" id="KW-0808">Transferase</keyword>
<dbReference type="InterPro" id="IPR002123">
    <property type="entry name" value="Plipid/glycerol_acylTrfase"/>
</dbReference>
<keyword evidence="3 6" id="KW-0012">Acyltransferase</keyword>
<evidence type="ECO:0000313" key="6">
    <source>
        <dbReference type="EMBL" id="HJD43750.1"/>
    </source>
</evidence>
<comment type="pathway">
    <text evidence="1">Lipid metabolism.</text>
</comment>
<gene>
    <name evidence="6" type="ORF">H9906_01805</name>
</gene>
<evidence type="ECO:0000256" key="3">
    <source>
        <dbReference type="ARBA" id="ARBA00023315"/>
    </source>
</evidence>
<dbReference type="Proteomes" id="UP000823889">
    <property type="component" value="Unassembled WGS sequence"/>
</dbReference>
<keyword evidence="4" id="KW-0812">Transmembrane</keyword>
<evidence type="ECO:0000259" key="5">
    <source>
        <dbReference type="SMART" id="SM00563"/>
    </source>
</evidence>
<keyword evidence="4" id="KW-0472">Membrane</keyword>
<organism evidence="6 7">
    <name type="scientific">Candidatus Paenalcaligenes intestinipullorum</name>
    <dbReference type="NCBI Taxonomy" id="2838718"/>
    <lineage>
        <taxon>Bacteria</taxon>
        <taxon>Pseudomonadati</taxon>
        <taxon>Pseudomonadota</taxon>
        <taxon>Betaproteobacteria</taxon>
        <taxon>Burkholderiales</taxon>
        <taxon>Alcaligenaceae</taxon>
        <taxon>Paenalcaligenes</taxon>
    </lineage>
</organism>
<dbReference type="PANTHER" id="PTHR10434:SF40">
    <property type="entry name" value="1-ACYL-SN-GLYCEROL-3-PHOSPHATE ACYLTRANSFERASE"/>
    <property type="match status" value="1"/>
</dbReference>
<proteinExistence type="predicted"/>
<protein>
    <submittedName>
        <fullName evidence="6">1-acyl-sn-glycerol-3-phosphate acyltransferase</fullName>
    </submittedName>
</protein>
<dbReference type="GO" id="GO:0006654">
    <property type="term" value="P:phosphatidic acid biosynthetic process"/>
    <property type="evidence" value="ECO:0007669"/>
    <property type="project" value="TreeGrafter"/>
</dbReference>
<dbReference type="GO" id="GO:0003841">
    <property type="term" value="F:1-acylglycerol-3-phosphate O-acyltransferase activity"/>
    <property type="evidence" value="ECO:0007669"/>
    <property type="project" value="TreeGrafter"/>
</dbReference>
<dbReference type="Pfam" id="PF01553">
    <property type="entry name" value="Acyltransferase"/>
    <property type="match status" value="1"/>
</dbReference>
<dbReference type="EMBL" id="DWUQ01000036">
    <property type="protein sequence ID" value="HJD43750.1"/>
    <property type="molecule type" value="Genomic_DNA"/>
</dbReference>
<reference evidence="6" key="1">
    <citation type="journal article" date="2021" name="PeerJ">
        <title>Extensive microbial diversity within the chicken gut microbiome revealed by metagenomics and culture.</title>
        <authorList>
            <person name="Gilroy R."/>
            <person name="Ravi A."/>
            <person name="Getino M."/>
            <person name="Pursley I."/>
            <person name="Horton D.L."/>
            <person name="Alikhan N.F."/>
            <person name="Baker D."/>
            <person name="Gharbi K."/>
            <person name="Hall N."/>
            <person name="Watson M."/>
            <person name="Adriaenssens E.M."/>
            <person name="Foster-Nyarko E."/>
            <person name="Jarju S."/>
            <person name="Secka A."/>
            <person name="Antonio M."/>
            <person name="Oren A."/>
            <person name="Chaudhuri R.R."/>
            <person name="La Ragione R."/>
            <person name="Hildebrand F."/>
            <person name="Pallen M.J."/>
        </authorList>
    </citation>
    <scope>NUCLEOTIDE SEQUENCE</scope>
    <source>
        <strain evidence="6">9264</strain>
    </source>
</reference>